<dbReference type="NCBIfam" id="TIGR00674">
    <property type="entry name" value="dapA"/>
    <property type="match status" value="1"/>
</dbReference>
<dbReference type="PROSITE" id="PS00666">
    <property type="entry name" value="DHDPS_2"/>
    <property type="match status" value="1"/>
</dbReference>
<evidence type="ECO:0000313" key="17">
    <source>
        <dbReference type="Proteomes" id="UP000198551"/>
    </source>
</evidence>
<evidence type="ECO:0000256" key="14">
    <source>
        <dbReference type="PIRSR" id="PIRSR001365-1"/>
    </source>
</evidence>
<dbReference type="GO" id="GO:0005829">
    <property type="term" value="C:cytosol"/>
    <property type="evidence" value="ECO:0007669"/>
    <property type="project" value="TreeGrafter"/>
</dbReference>
<evidence type="ECO:0000256" key="9">
    <source>
        <dbReference type="ARBA" id="ARBA00023239"/>
    </source>
</evidence>
<feature type="active site" description="Proton donor/acceptor" evidence="12 14">
    <location>
        <position position="149"/>
    </location>
</feature>
<dbReference type="Gene3D" id="3.20.20.70">
    <property type="entry name" value="Aldolase class I"/>
    <property type="match status" value="1"/>
</dbReference>
<evidence type="ECO:0000256" key="15">
    <source>
        <dbReference type="PIRSR" id="PIRSR001365-2"/>
    </source>
</evidence>
<evidence type="ECO:0000256" key="6">
    <source>
        <dbReference type="ARBA" id="ARBA00022605"/>
    </source>
</evidence>
<dbReference type="InterPro" id="IPR005263">
    <property type="entry name" value="DapA"/>
</dbReference>
<dbReference type="CDD" id="cd00950">
    <property type="entry name" value="DHDPS"/>
    <property type="match status" value="1"/>
</dbReference>
<keyword evidence="10 12" id="KW-0704">Schiff base</keyword>
<evidence type="ECO:0000256" key="10">
    <source>
        <dbReference type="ARBA" id="ARBA00023270"/>
    </source>
</evidence>
<feature type="active site" description="Schiff-base intermediate with substrate" evidence="12 14">
    <location>
        <position position="177"/>
    </location>
</feature>
<dbReference type="InterPro" id="IPR020625">
    <property type="entry name" value="Schiff_base-form_aldolases_AS"/>
</dbReference>
<dbReference type="PANTHER" id="PTHR12128">
    <property type="entry name" value="DIHYDRODIPICOLINATE SYNTHASE"/>
    <property type="match status" value="1"/>
</dbReference>
<feature type="binding site" evidence="12 15">
    <location>
        <position position="61"/>
    </location>
    <ligand>
        <name>pyruvate</name>
        <dbReference type="ChEBI" id="CHEBI:15361"/>
    </ligand>
</feature>
<evidence type="ECO:0000256" key="3">
    <source>
        <dbReference type="ARBA" id="ARBA00007592"/>
    </source>
</evidence>
<feature type="site" description="Part of a proton relay during catalysis" evidence="12">
    <location>
        <position position="60"/>
    </location>
</feature>
<evidence type="ECO:0000256" key="2">
    <source>
        <dbReference type="ARBA" id="ARBA00005120"/>
    </source>
</evidence>
<accession>A0A1C4WRT5</accession>
<dbReference type="RefSeq" id="WP_091044117.1">
    <property type="nucleotide sequence ID" value="NZ_FMCV01000005.1"/>
</dbReference>
<keyword evidence="17" id="KW-1185">Reference proteome</keyword>
<dbReference type="UniPathway" id="UPA00034">
    <property type="reaction ID" value="UER00017"/>
</dbReference>
<dbReference type="SUPFAM" id="SSF51569">
    <property type="entry name" value="Aldolase"/>
    <property type="match status" value="1"/>
</dbReference>
<evidence type="ECO:0000313" key="16">
    <source>
        <dbReference type="EMBL" id="SCE98868.1"/>
    </source>
</evidence>
<reference evidence="17" key="1">
    <citation type="submission" date="2016-06" db="EMBL/GenBank/DDBJ databases">
        <authorList>
            <person name="Varghese N."/>
        </authorList>
    </citation>
    <scope>NUCLEOTIDE SEQUENCE [LARGE SCALE GENOMIC DNA]</scope>
    <source>
        <strain evidence="17">DSM 45555</strain>
    </source>
</reference>
<comment type="subunit">
    <text evidence="12">Homotetramer; dimer of dimers.</text>
</comment>
<keyword evidence="6 12" id="KW-0028">Amino-acid biosynthesis</keyword>
<dbReference type="Pfam" id="PF00701">
    <property type="entry name" value="DHDPS"/>
    <property type="match status" value="1"/>
</dbReference>
<dbReference type="InterPro" id="IPR002220">
    <property type="entry name" value="DapA-like"/>
</dbReference>
<comment type="caution">
    <text evidence="12">Was originally thought to be a dihydrodipicolinate synthase (DHDPS), catalyzing the condensation of (S)-aspartate-beta-semialdehyde [(S)-ASA] and pyruvate to dihydrodipicolinate (DHDP). However, it was shown in E.coli that the product of the enzymatic reaction is not dihydrodipicolinate but in fact (4S)-4-hydroxy-2,3,4,5-tetrahydro-(2S)-dipicolinic acid (HTPA), and that the consecutive dehydration reaction leading to DHDP is not spontaneous but catalyzed by DapB.</text>
</comment>
<keyword evidence="9 12" id="KW-0456">Lyase</keyword>
<evidence type="ECO:0000256" key="11">
    <source>
        <dbReference type="ARBA" id="ARBA00047836"/>
    </source>
</evidence>
<dbReference type="EMBL" id="FMCV01000005">
    <property type="protein sequence ID" value="SCE98868.1"/>
    <property type="molecule type" value="Genomic_DNA"/>
</dbReference>
<evidence type="ECO:0000256" key="4">
    <source>
        <dbReference type="ARBA" id="ARBA00012086"/>
    </source>
</evidence>
<keyword evidence="7 12" id="KW-0220">Diaminopimelate biosynthesis</keyword>
<dbReference type="InterPro" id="IPR020624">
    <property type="entry name" value="Schiff_base-form_aldolases_CS"/>
</dbReference>
<dbReference type="Proteomes" id="UP000198551">
    <property type="component" value="Unassembled WGS sequence"/>
</dbReference>
<name>A0A1C4WRT5_9ACTN</name>
<protein>
    <recommendedName>
        <fullName evidence="4 12">4-hydroxy-tetrahydrodipicolinate synthase</fullName>
        <shortName evidence="12">HTPA synthase</shortName>
        <ecNumber evidence="4 12">4.3.3.7</ecNumber>
    </recommendedName>
</protein>
<gene>
    <name evidence="12" type="primary">dapA</name>
    <name evidence="16" type="ORF">GA0070215_105204</name>
</gene>
<evidence type="ECO:0000256" key="12">
    <source>
        <dbReference type="HAMAP-Rule" id="MF_00418"/>
    </source>
</evidence>
<sequence>MTHDHSAAPSRGASRPFGRVMTAMVTPFTPDGGLDLDGAARLAEYLVDEQGNDALVLNGTTGESPTTTEAEKESLIRTVVEAVGDRARIVTGVGTNDTRHTVELASQAEKAGAHGLLVVTPYYNKPPQAGLLRHFTTVADATGLPVMLYDIPHRAGVAIATETLVKLAEHGRIVAVKDAKGDLFATSEVLSRTDLAYYSGEDALTLPMLSVGAVGVVGTSTHFTGALTKQMIEAFEAGDNGRALALHRQLLPLYTGIFRTQGTILVKAGLGTQGRPAGPVRPPLVDATGDELAQLRADCAAAGLPLPE</sequence>
<proteinExistence type="inferred from homology"/>
<dbReference type="GO" id="GO:0008840">
    <property type="term" value="F:4-hydroxy-tetrahydrodipicolinate synthase activity"/>
    <property type="evidence" value="ECO:0007669"/>
    <property type="project" value="UniProtKB-UniRule"/>
</dbReference>
<keyword evidence="8 12" id="KW-0457">Lysine biosynthesis</keyword>
<dbReference type="PRINTS" id="PR00146">
    <property type="entry name" value="DHPICSNTHASE"/>
</dbReference>
<dbReference type="GO" id="GO:0009089">
    <property type="term" value="P:lysine biosynthetic process via diaminopimelate"/>
    <property type="evidence" value="ECO:0007669"/>
    <property type="project" value="UniProtKB-UniRule"/>
</dbReference>
<comment type="subcellular location">
    <subcellularLocation>
        <location evidence="12">Cytoplasm</location>
    </subcellularLocation>
</comment>
<comment type="function">
    <text evidence="1 12">Catalyzes the condensation of (S)-aspartate-beta-semialdehyde [(S)-ASA] and pyruvate to 4-hydroxy-tetrahydrodipicolinate (HTPA).</text>
</comment>
<dbReference type="EC" id="4.3.3.7" evidence="4 12"/>
<dbReference type="PIRSF" id="PIRSF001365">
    <property type="entry name" value="DHDPS"/>
    <property type="match status" value="1"/>
</dbReference>
<feature type="site" description="Part of a proton relay during catalysis" evidence="12">
    <location>
        <position position="123"/>
    </location>
</feature>
<evidence type="ECO:0000256" key="1">
    <source>
        <dbReference type="ARBA" id="ARBA00003294"/>
    </source>
</evidence>
<evidence type="ECO:0000256" key="7">
    <source>
        <dbReference type="ARBA" id="ARBA00022915"/>
    </source>
</evidence>
<comment type="similarity">
    <text evidence="3 12 13">Belongs to the DapA family.</text>
</comment>
<evidence type="ECO:0000256" key="8">
    <source>
        <dbReference type="ARBA" id="ARBA00023154"/>
    </source>
</evidence>
<keyword evidence="5 12" id="KW-0963">Cytoplasm</keyword>
<dbReference type="PANTHER" id="PTHR12128:SF66">
    <property type="entry name" value="4-HYDROXY-2-OXOGLUTARATE ALDOLASE, MITOCHONDRIAL"/>
    <property type="match status" value="1"/>
</dbReference>
<dbReference type="InterPro" id="IPR013785">
    <property type="entry name" value="Aldolase_TIM"/>
</dbReference>
<dbReference type="PROSITE" id="PS00665">
    <property type="entry name" value="DHDPS_1"/>
    <property type="match status" value="1"/>
</dbReference>
<evidence type="ECO:0000256" key="5">
    <source>
        <dbReference type="ARBA" id="ARBA00022490"/>
    </source>
</evidence>
<comment type="catalytic activity">
    <reaction evidence="11 12">
        <text>L-aspartate 4-semialdehyde + pyruvate = (2S,4S)-4-hydroxy-2,3,4,5-tetrahydrodipicolinate + H2O + H(+)</text>
        <dbReference type="Rhea" id="RHEA:34171"/>
        <dbReference type="ChEBI" id="CHEBI:15361"/>
        <dbReference type="ChEBI" id="CHEBI:15377"/>
        <dbReference type="ChEBI" id="CHEBI:15378"/>
        <dbReference type="ChEBI" id="CHEBI:67139"/>
        <dbReference type="ChEBI" id="CHEBI:537519"/>
        <dbReference type="EC" id="4.3.3.7"/>
    </reaction>
</comment>
<comment type="pathway">
    <text evidence="2 12">Amino-acid biosynthesis; L-lysine biosynthesis via DAP pathway; (S)-tetrahydrodipicolinate from L-aspartate: step 3/4.</text>
</comment>
<dbReference type="GO" id="GO:0019877">
    <property type="term" value="P:diaminopimelate biosynthetic process"/>
    <property type="evidence" value="ECO:0007669"/>
    <property type="project" value="UniProtKB-UniRule"/>
</dbReference>
<organism evidence="16 17">
    <name type="scientific">Micromonospora marina</name>
    <dbReference type="NCBI Taxonomy" id="307120"/>
    <lineage>
        <taxon>Bacteria</taxon>
        <taxon>Bacillati</taxon>
        <taxon>Actinomycetota</taxon>
        <taxon>Actinomycetes</taxon>
        <taxon>Micromonosporales</taxon>
        <taxon>Micromonosporaceae</taxon>
        <taxon>Micromonospora</taxon>
    </lineage>
</organism>
<dbReference type="HAMAP" id="MF_00418">
    <property type="entry name" value="DapA"/>
    <property type="match status" value="1"/>
</dbReference>
<evidence type="ECO:0000256" key="13">
    <source>
        <dbReference type="PIRNR" id="PIRNR001365"/>
    </source>
</evidence>
<dbReference type="AlphaFoldDB" id="A0A1C4WRT5"/>
<dbReference type="SMART" id="SM01130">
    <property type="entry name" value="DHDPS"/>
    <property type="match status" value="1"/>
</dbReference>
<feature type="binding site" evidence="12 15">
    <location>
        <position position="217"/>
    </location>
    <ligand>
        <name>pyruvate</name>
        <dbReference type="ChEBI" id="CHEBI:15361"/>
    </ligand>
</feature>